<comment type="caution">
    <text evidence="7">The sequence shown here is derived from an EMBL/GenBank/DDBJ whole genome shotgun (WGS) entry which is preliminary data.</text>
</comment>
<dbReference type="PANTHER" id="PTHR37422:SF13">
    <property type="entry name" value="LIPOPOLYSACCHARIDE BIOSYNTHESIS PROTEIN PA4999-RELATED"/>
    <property type="match status" value="1"/>
</dbReference>
<dbReference type="PANTHER" id="PTHR37422">
    <property type="entry name" value="TEICHURONIC ACID BIOSYNTHESIS PROTEIN TUAE"/>
    <property type="match status" value="1"/>
</dbReference>
<evidence type="ECO:0000256" key="2">
    <source>
        <dbReference type="ARBA" id="ARBA00022692"/>
    </source>
</evidence>
<feature type="transmembrane region" description="Helical" evidence="5">
    <location>
        <begin position="55"/>
        <end position="73"/>
    </location>
</feature>
<gene>
    <name evidence="7" type="ORF">FXF47_01770</name>
</gene>
<name>A0A5D0MIY8_9BACT</name>
<keyword evidence="4 5" id="KW-0472">Membrane</keyword>
<keyword evidence="2 5" id="KW-0812">Transmembrane</keyword>
<feature type="transmembrane region" description="Helical" evidence="5">
    <location>
        <begin position="220"/>
        <end position="242"/>
    </location>
</feature>
<accession>A0A5D0MIY8</accession>
<evidence type="ECO:0000256" key="5">
    <source>
        <dbReference type="SAM" id="Phobius"/>
    </source>
</evidence>
<protein>
    <submittedName>
        <fullName evidence="7">O-antigen ligase family protein</fullName>
    </submittedName>
</protein>
<dbReference type="AlphaFoldDB" id="A0A5D0MIY8"/>
<dbReference type="Proteomes" id="UP000324143">
    <property type="component" value="Unassembled WGS sequence"/>
</dbReference>
<keyword evidence="3 5" id="KW-1133">Transmembrane helix</keyword>
<proteinExistence type="predicted"/>
<feature type="transmembrane region" description="Helical" evidence="5">
    <location>
        <begin position="182"/>
        <end position="214"/>
    </location>
</feature>
<evidence type="ECO:0000256" key="1">
    <source>
        <dbReference type="ARBA" id="ARBA00004141"/>
    </source>
</evidence>
<evidence type="ECO:0000256" key="4">
    <source>
        <dbReference type="ARBA" id="ARBA00023136"/>
    </source>
</evidence>
<dbReference type="EMBL" id="VSIX01000023">
    <property type="protein sequence ID" value="TYB31895.1"/>
    <property type="molecule type" value="Genomic_DNA"/>
</dbReference>
<dbReference type="InterPro" id="IPR007016">
    <property type="entry name" value="O-antigen_ligase-rel_domated"/>
</dbReference>
<evidence type="ECO:0000313" key="8">
    <source>
        <dbReference type="Proteomes" id="UP000324143"/>
    </source>
</evidence>
<evidence type="ECO:0000259" key="6">
    <source>
        <dbReference type="Pfam" id="PF04932"/>
    </source>
</evidence>
<sequence>MAKLPGYIILFFLSLFFIGGMFNSTFQYLGGFPLLFISIYFCFSRFKKVLTKRIVIYFSLLLIISLTFFLGFSKIINYHDFIKEAQKYWGSFSLFFTGYILIRTKVISIKEIKMFFLTGITLTSFYGIIKMSIDSIQNNKLERLTTPLGISNNYASILIIGVLILFYNLINKKYLINKRSDYVAFTILSASLLLTRSAGAIIGTAVAIFIYYFFRNRKLNLITGLTFVLIIFLLFSLSFSLFKKNILDHSNRQRIGLINGYTILIKKNPITGVGLNQTEYHYKSWKVPIPYQNQFGYVDKMDAHNFIIQWIAENGFPSFALLLLFLIYYFSNNFRKYNHSYGLLLGFLAYLIHALFSNNFHIIRLMMYFWLLLGVFDGLQYKTKRRSFEK</sequence>
<dbReference type="Pfam" id="PF04932">
    <property type="entry name" value="Wzy_C"/>
    <property type="match status" value="1"/>
</dbReference>
<feature type="transmembrane region" description="Helical" evidence="5">
    <location>
        <begin position="350"/>
        <end position="376"/>
    </location>
</feature>
<organism evidence="7 8">
    <name type="scientific">Candidatus Mcinerneyibacterium aminivorans</name>
    <dbReference type="NCBI Taxonomy" id="2703815"/>
    <lineage>
        <taxon>Bacteria</taxon>
        <taxon>Candidatus Macinerneyibacteriota</taxon>
        <taxon>Candidatus Mcinerneyibacteria</taxon>
        <taxon>Candidatus Mcinerneyibacteriales</taxon>
        <taxon>Candidatus Mcinerneyibacteriaceae</taxon>
        <taxon>Candidatus Mcinerneyibacterium</taxon>
    </lineage>
</organism>
<feature type="domain" description="O-antigen ligase-related" evidence="6">
    <location>
        <begin position="184"/>
        <end position="323"/>
    </location>
</feature>
<keyword evidence="7" id="KW-0436">Ligase</keyword>
<feature type="transmembrane region" description="Helical" evidence="5">
    <location>
        <begin position="310"/>
        <end position="330"/>
    </location>
</feature>
<dbReference type="GO" id="GO:0016874">
    <property type="term" value="F:ligase activity"/>
    <property type="evidence" value="ECO:0007669"/>
    <property type="project" value="UniProtKB-KW"/>
</dbReference>
<comment type="subcellular location">
    <subcellularLocation>
        <location evidence="1">Membrane</location>
        <topology evidence="1">Multi-pass membrane protein</topology>
    </subcellularLocation>
</comment>
<reference evidence="7" key="1">
    <citation type="submission" date="2019-08" db="EMBL/GenBank/DDBJ databases">
        <title>Genomic characterization of a novel candidate phylum (ARYD3) from a high temperature, high salinity tertiary oil reservoir in north central Oklahoma, USA.</title>
        <authorList>
            <person name="Youssef N.H."/>
            <person name="Yadav A."/>
            <person name="Elshahed M.S."/>
        </authorList>
    </citation>
    <scope>NUCLEOTIDE SEQUENCE [LARGE SCALE GENOMIC DNA]</scope>
    <source>
        <strain evidence="7">ARYD3</strain>
    </source>
</reference>
<keyword evidence="8" id="KW-1185">Reference proteome</keyword>
<feature type="transmembrane region" description="Helical" evidence="5">
    <location>
        <begin position="114"/>
        <end position="133"/>
    </location>
</feature>
<dbReference type="InterPro" id="IPR051533">
    <property type="entry name" value="WaaL-like"/>
</dbReference>
<evidence type="ECO:0000256" key="3">
    <source>
        <dbReference type="ARBA" id="ARBA00022989"/>
    </source>
</evidence>
<evidence type="ECO:0000313" key="7">
    <source>
        <dbReference type="EMBL" id="TYB31895.1"/>
    </source>
</evidence>
<dbReference type="GO" id="GO:0016020">
    <property type="term" value="C:membrane"/>
    <property type="evidence" value="ECO:0007669"/>
    <property type="project" value="UniProtKB-SubCell"/>
</dbReference>
<feature type="transmembrane region" description="Helical" evidence="5">
    <location>
        <begin position="7"/>
        <end position="22"/>
    </location>
</feature>
<feature type="transmembrane region" description="Helical" evidence="5">
    <location>
        <begin position="85"/>
        <end position="102"/>
    </location>
</feature>
<feature type="transmembrane region" description="Helical" evidence="5">
    <location>
        <begin position="153"/>
        <end position="170"/>
    </location>
</feature>